<organism evidence="2 3">
    <name type="scientific">Mucilaginibacter pineti</name>
    <dbReference type="NCBI Taxonomy" id="1391627"/>
    <lineage>
        <taxon>Bacteria</taxon>
        <taxon>Pseudomonadati</taxon>
        <taxon>Bacteroidota</taxon>
        <taxon>Sphingobacteriia</taxon>
        <taxon>Sphingobacteriales</taxon>
        <taxon>Sphingobacteriaceae</taxon>
        <taxon>Mucilaginibacter</taxon>
    </lineage>
</organism>
<keyword evidence="1" id="KW-0812">Transmembrane</keyword>
<name>A0A1G7FTI7_9SPHI</name>
<dbReference type="AlphaFoldDB" id="A0A1G7FTI7"/>
<evidence type="ECO:0000256" key="1">
    <source>
        <dbReference type="SAM" id="Phobius"/>
    </source>
</evidence>
<keyword evidence="1" id="KW-1133">Transmembrane helix</keyword>
<dbReference type="Proteomes" id="UP000199072">
    <property type="component" value="Unassembled WGS sequence"/>
</dbReference>
<feature type="transmembrane region" description="Helical" evidence="1">
    <location>
        <begin position="65"/>
        <end position="85"/>
    </location>
</feature>
<dbReference type="STRING" id="1391627.SAMN05216464_109209"/>
<evidence type="ECO:0000313" key="3">
    <source>
        <dbReference type="Proteomes" id="UP000199072"/>
    </source>
</evidence>
<sequence length="160" mass="18265">MSNIFDICKVCFTFGKSNFTNMKSRFLFPHKFRLVGIILLVIGIASILIIYKFSPSSNVSSTSQIISAFSGAFPAVILGLTLIAFSKEKIEDEQIAQLRLDSLQWAIYTNYCILIMCFFLLHGISLLSVVTFNILTPIVFFIVRFRWLIYRLNQSLTEDI</sequence>
<reference evidence="2 3" key="1">
    <citation type="submission" date="2016-10" db="EMBL/GenBank/DDBJ databases">
        <authorList>
            <person name="de Groot N.N."/>
        </authorList>
    </citation>
    <scope>NUCLEOTIDE SEQUENCE [LARGE SCALE GENOMIC DNA]</scope>
    <source>
        <strain evidence="2 3">47C3B</strain>
    </source>
</reference>
<feature type="transmembrane region" description="Helical" evidence="1">
    <location>
        <begin position="105"/>
        <end position="124"/>
    </location>
</feature>
<dbReference type="EMBL" id="FNAI01000009">
    <property type="protein sequence ID" value="SDE79206.1"/>
    <property type="molecule type" value="Genomic_DNA"/>
</dbReference>
<feature type="transmembrane region" description="Helical" evidence="1">
    <location>
        <begin position="32"/>
        <end position="53"/>
    </location>
</feature>
<evidence type="ECO:0000313" key="2">
    <source>
        <dbReference type="EMBL" id="SDE79206.1"/>
    </source>
</evidence>
<keyword evidence="1" id="KW-0472">Membrane</keyword>
<accession>A0A1G7FTI7</accession>
<gene>
    <name evidence="2" type="ORF">SAMN05216464_109209</name>
</gene>
<feature type="transmembrane region" description="Helical" evidence="1">
    <location>
        <begin position="130"/>
        <end position="149"/>
    </location>
</feature>
<keyword evidence="3" id="KW-1185">Reference proteome</keyword>
<proteinExistence type="predicted"/>
<protein>
    <submittedName>
        <fullName evidence="2">Uncharacterized protein</fullName>
    </submittedName>
</protein>